<accession>A0A1J1ICG3</accession>
<reference evidence="1 2" key="1">
    <citation type="submission" date="2015-04" db="EMBL/GenBank/DDBJ databases">
        <authorList>
            <person name="Syromyatnikov M.Y."/>
            <person name="Popov V.N."/>
        </authorList>
    </citation>
    <scope>NUCLEOTIDE SEQUENCE [LARGE SCALE GENOMIC DNA]</scope>
</reference>
<keyword evidence="2" id="KW-1185">Reference proteome</keyword>
<evidence type="ECO:0000313" key="2">
    <source>
        <dbReference type="Proteomes" id="UP000183832"/>
    </source>
</evidence>
<evidence type="ECO:0000313" key="1">
    <source>
        <dbReference type="EMBL" id="CRK96670.1"/>
    </source>
</evidence>
<gene>
    <name evidence="1" type="ORF">CLUMA_CG010195</name>
</gene>
<dbReference type="EMBL" id="CVRI01000044">
    <property type="protein sequence ID" value="CRK96670.1"/>
    <property type="molecule type" value="Genomic_DNA"/>
</dbReference>
<name>A0A1J1ICG3_9DIPT</name>
<proteinExistence type="predicted"/>
<protein>
    <submittedName>
        <fullName evidence="1">CLUMA_CG010195, isoform A</fullName>
    </submittedName>
</protein>
<organism evidence="1 2">
    <name type="scientific">Clunio marinus</name>
    <dbReference type="NCBI Taxonomy" id="568069"/>
    <lineage>
        <taxon>Eukaryota</taxon>
        <taxon>Metazoa</taxon>
        <taxon>Ecdysozoa</taxon>
        <taxon>Arthropoda</taxon>
        <taxon>Hexapoda</taxon>
        <taxon>Insecta</taxon>
        <taxon>Pterygota</taxon>
        <taxon>Neoptera</taxon>
        <taxon>Endopterygota</taxon>
        <taxon>Diptera</taxon>
        <taxon>Nematocera</taxon>
        <taxon>Chironomoidea</taxon>
        <taxon>Chironomidae</taxon>
        <taxon>Clunio</taxon>
    </lineage>
</organism>
<sequence>MSCNKFHSPKHLNNDIELEEEFMSNHRPQVNDCILLITCNVQNVMFLWNASNISRFIPQYGLPEEKCVRTVSVADIIITCDSLKRVTIKPANKQQRKREKMSCESKLWKFSLQPNKEDNRISQKTKVETLFSLFDLEIGFSSAPYRIYVACECEDIDKRYYDFLNFYFTSRKVKLTYGWKWNPITKKQKQKGENDTVDDGCACKLDIIS</sequence>
<dbReference type="Proteomes" id="UP000183832">
    <property type="component" value="Unassembled WGS sequence"/>
</dbReference>
<dbReference type="AlphaFoldDB" id="A0A1J1ICG3"/>